<reference evidence="15 16" key="1">
    <citation type="submission" date="2019-02" db="EMBL/GenBank/DDBJ databases">
        <authorList>
            <person name="Manzano-Marin A."/>
            <person name="Manzano-Marin A."/>
        </authorList>
    </citation>
    <scope>NUCLEOTIDE SEQUENCE [LARGE SCALE GENOMIC DNA]</scope>
    <source>
        <strain evidence="15 16">ErCipseudotsugae</strain>
    </source>
</reference>
<evidence type="ECO:0000259" key="14">
    <source>
        <dbReference type="Pfam" id="PF02882"/>
    </source>
</evidence>
<dbReference type="EMBL" id="LR217730">
    <property type="protein sequence ID" value="VFP85663.1"/>
    <property type="molecule type" value="Genomic_DNA"/>
</dbReference>
<dbReference type="GO" id="GO:0009086">
    <property type="term" value="P:methionine biosynthetic process"/>
    <property type="evidence" value="ECO:0007669"/>
    <property type="project" value="UniProtKB-KW"/>
</dbReference>
<dbReference type="GO" id="GO:0035999">
    <property type="term" value="P:tetrahydrofolate interconversion"/>
    <property type="evidence" value="ECO:0007669"/>
    <property type="project" value="UniProtKB-UniRule"/>
</dbReference>
<dbReference type="PRINTS" id="PR00085">
    <property type="entry name" value="THFDHDRGNASE"/>
</dbReference>
<keyword evidence="7 12" id="KW-0521">NADP</keyword>
<dbReference type="PANTHER" id="PTHR48099:SF5">
    <property type="entry name" value="C-1-TETRAHYDROFOLATE SYNTHASE, CYTOPLASMIC"/>
    <property type="match status" value="1"/>
</dbReference>
<gene>
    <name evidence="12 15" type="primary">folD</name>
    <name evidence="15" type="ORF">ERCIPSPA2889_075</name>
</gene>
<feature type="binding site" evidence="12">
    <location>
        <begin position="167"/>
        <end position="169"/>
    </location>
    <ligand>
        <name>NADP(+)</name>
        <dbReference type="ChEBI" id="CHEBI:58349"/>
    </ligand>
</feature>
<dbReference type="GO" id="GO:0004477">
    <property type="term" value="F:methenyltetrahydrofolate cyclohydrolase activity"/>
    <property type="evidence" value="ECO:0007669"/>
    <property type="project" value="UniProtKB-UniRule"/>
</dbReference>
<evidence type="ECO:0000256" key="6">
    <source>
        <dbReference type="ARBA" id="ARBA00022801"/>
    </source>
</evidence>
<evidence type="ECO:0000256" key="7">
    <source>
        <dbReference type="ARBA" id="ARBA00022857"/>
    </source>
</evidence>
<dbReference type="Pfam" id="PF00763">
    <property type="entry name" value="THF_DHG_CYH"/>
    <property type="match status" value="1"/>
</dbReference>
<keyword evidence="3 12" id="KW-0554">One-carbon metabolism</keyword>
<dbReference type="PANTHER" id="PTHR48099">
    <property type="entry name" value="C-1-TETRAHYDROFOLATE SYNTHASE, CYTOPLASMIC-RELATED"/>
    <property type="match status" value="1"/>
</dbReference>
<dbReference type="InterPro" id="IPR046346">
    <property type="entry name" value="Aminoacid_DH-like_N_sf"/>
</dbReference>
<dbReference type="InterPro" id="IPR020630">
    <property type="entry name" value="THF_DH/CycHdrlase_cat_dom"/>
</dbReference>
<keyword evidence="10 12" id="KW-0486">Methionine biosynthesis</keyword>
<dbReference type="InterPro" id="IPR036291">
    <property type="entry name" value="NAD(P)-bd_dom_sf"/>
</dbReference>
<comment type="caution">
    <text evidence="12">Lacks conserved residue(s) required for the propagation of feature annotation.</text>
</comment>
<protein>
    <recommendedName>
        <fullName evidence="12">Bifunctional protein FolD</fullName>
    </recommendedName>
    <domain>
        <recommendedName>
            <fullName evidence="12">Methylenetetrahydrofolate dehydrogenase</fullName>
            <ecNumber evidence="12">1.5.1.5</ecNumber>
        </recommendedName>
    </domain>
    <domain>
        <recommendedName>
            <fullName evidence="12">Methenyltetrahydrofolate cyclohydrolase</fullName>
            <ecNumber evidence="12">3.5.4.9</ecNumber>
        </recommendedName>
    </domain>
</protein>
<sequence>MPAKIINGEIIARQIRKDIARSIQIRLSEGKRIPGLAVVLVGSDPASRIYVTRKRSVCEEVGFFSYLYDLSINTTQVQLLDLIQKLNQDATIDGILVQLPLPSDIDPMLITESISPIKDVDGFNSYNIGRLCKRSPSVLRPCTSRGIITLLERYHINICSLHAVIVGASNIVGRPMSMELLLSGCTTTITHRFTKNLECFVSQADLLIVAVGKPRFIPGYWIKYGAIVVDVGINRLTNGKIVGDVDFDQAFYRASWITPVPGGVGPMTIATLMQNTLYACEINEKITL</sequence>
<dbReference type="EC" id="1.5.1.5" evidence="12"/>
<dbReference type="GO" id="GO:0006164">
    <property type="term" value="P:purine nucleotide biosynthetic process"/>
    <property type="evidence" value="ECO:0007669"/>
    <property type="project" value="UniProtKB-KW"/>
</dbReference>
<evidence type="ECO:0000256" key="1">
    <source>
        <dbReference type="ARBA" id="ARBA00004777"/>
    </source>
</evidence>
<dbReference type="PROSITE" id="PS00767">
    <property type="entry name" value="THF_DHG_CYH_2"/>
    <property type="match status" value="1"/>
</dbReference>
<keyword evidence="8 12" id="KW-0560">Oxidoreductase</keyword>
<evidence type="ECO:0000313" key="15">
    <source>
        <dbReference type="EMBL" id="VFP85663.1"/>
    </source>
</evidence>
<dbReference type="SUPFAM" id="SSF51735">
    <property type="entry name" value="NAD(P)-binding Rossmann-fold domains"/>
    <property type="match status" value="1"/>
</dbReference>
<evidence type="ECO:0000256" key="5">
    <source>
        <dbReference type="ARBA" id="ARBA00022755"/>
    </source>
</evidence>
<dbReference type="Proteomes" id="UP000294343">
    <property type="component" value="Chromosome"/>
</dbReference>
<accession>A0A451DGA6</accession>
<dbReference type="AlphaFoldDB" id="A0A451DGA6"/>
<dbReference type="PROSITE" id="PS00766">
    <property type="entry name" value="THF_DHG_CYH_1"/>
    <property type="match status" value="1"/>
</dbReference>
<evidence type="ECO:0000256" key="2">
    <source>
        <dbReference type="ARBA" id="ARBA00011738"/>
    </source>
</evidence>
<comment type="pathway">
    <text evidence="1 12">One-carbon metabolism; tetrahydrofolate interconversion.</text>
</comment>
<evidence type="ECO:0000256" key="12">
    <source>
        <dbReference type="HAMAP-Rule" id="MF_01576"/>
    </source>
</evidence>
<keyword evidence="11 12" id="KW-0511">Multifunctional enzyme</keyword>
<dbReference type="EC" id="3.5.4.9" evidence="12"/>
<dbReference type="HAMAP" id="MF_01576">
    <property type="entry name" value="THF_DHG_CYH"/>
    <property type="match status" value="1"/>
</dbReference>
<keyword evidence="9 12" id="KW-0368">Histidine biosynthesis</keyword>
<evidence type="ECO:0000313" key="16">
    <source>
        <dbReference type="Proteomes" id="UP000294343"/>
    </source>
</evidence>
<keyword evidence="4 12" id="KW-0028">Amino-acid biosynthesis</keyword>
<evidence type="ECO:0000256" key="11">
    <source>
        <dbReference type="ARBA" id="ARBA00023268"/>
    </source>
</evidence>
<feature type="domain" description="Tetrahydrofolate dehydrogenase/cyclohydrolase NAD(P)-binding" evidence="14">
    <location>
        <begin position="141"/>
        <end position="281"/>
    </location>
</feature>
<dbReference type="UniPathway" id="UPA00193"/>
<comment type="subunit">
    <text evidence="2 12">Homodimer.</text>
</comment>
<evidence type="ECO:0000256" key="8">
    <source>
        <dbReference type="ARBA" id="ARBA00023002"/>
    </source>
</evidence>
<dbReference type="Gene3D" id="3.40.50.720">
    <property type="entry name" value="NAD(P)-binding Rossmann-like Domain"/>
    <property type="match status" value="1"/>
</dbReference>
<evidence type="ECO:0000256" key="9">
    <source>
        <dbReference type="ARBA" id="ARBA00023102"/>
    </source>
</evidence>
<comment type="function">
    <text evidence="12">Catalyzes the oxidation of 5,10-methylenetetrahydrofolate to 5,10-methenyltetrahydrofolate and then the hydrolysis of 5,10-methenyltetrahydrofolate to 10-formyltetrahydrofolate.</text>
</comment>
<dbReference type="InterPro" id="IPR020867">
    <property type="entry name" value="THF_DH/CycHdrlase_CS"/>
</dbReference>
<comment type="catalytic activity">
    <reaction evidence="12">
        <text>(6R)-5,10-methenyltetrahydrofolate + H2O = (6R)-10-formyltetrahydrofolate + H(+)</text>
        <dbReference type="Rhea" id="RHEA:23700"/>
        <dbReference type="ChEBI" id="CHEBI:15377"/>
        <dbReference type="ChEBI" id="CHEBI:15378"/>
        <dbReference type="ChEBI" id="CHEBI:57455"/>
        <dbReference type="ChEBI" id="CHEBI:195366"/>
        <dbReference type="EC" id="3.5.4.9"/>
    </reaction>
</comment>
<name>A0A451DGA6_9GAMM</name>
<dbReference type="InterPro" id="IPR000672">
    <property type="entry name" value="THF_DH/CycHdrlase"/>
</dbReference>
<dbReference type="FunFam" id="3.40.50.720:FF:000006">
    <property type="entry name" value="Bifunctional protein FolD"/>
    <property type="match status" value="1"/>
</dbReference>
<dbReference type="GO" id="GO:0005829">
    <property type="term" value="C:cytosol"/>
    <property type="evidence" value="ECO:0007669"/>
    <property type="project" value="TreeGrafter"/>
</dbReference>
<dbReference type="CDD" id="cd01080">
    <property type="entry name" value="NAD_bind_m-THF_DH_Cyclohyd"/>
    <property type="match status" value="1"/>
</dbReference>
<keyword evidence="6 12" id="KW-0378">Hydrolase</keyword>
<dbReference type="NCBIfam" id="NF008058">
    <property type="entry name" value="PRK10792.1"/>
    <property type="match status" value="1"/>
</dbReference>
<feature type="domain" description="Tetrahydrofolate dehydrogenase/cyclohydrolase catalytic" evidence="13">
    <location>
        <begin position="6"/>
        <end position="121"/>
    </location>
</feature>
<feature type="binding site" evidence="12">
    <location>
        <position position="233"/>
    </location>
    <ligand>
        <name>NADP(+)</name>
        <dbReference type="ChEBI" id="CHEBI:58349"/>
    </ligand>
</feature>
<evidence type="ECO:0000256" key="4">
    <source>
        <dbReference type="ARBA" id="ARBA00022605"/>
    </source>
</evidence>
<dbReference type="Pfam" id="PF02882">
    <property type="entry name" value="THF_DHG_CYH_C"/>
    <property type="match status" value="1"/>
</dbReference>
<dbReference type="GO" id="GO:0000105">
    <property type="term" value="P:L-histidine biosynthetic process"/>
    <property type="evidence" value="ECO:0007669"/>
    <property type="project" value="UniProtKB-KW"/>
</dbReference>
<comment type="similarity">
    <text evidence="12">Belongs to the tetrahydrofolate dehydrogenase/cyclohydrolase family.</text>
</comment>
<dbReference type="RefSeq" id="WP_157988911.1">
    <property type="nucleotide sequence ID" value="NZ_LR217730.1"/>
</dbReference>
<dbReference type="Gene3D" id="3.40.50.10860">
    <property type="entry name" value="Leucine Dehydrogenase, chain A, domain 1"/>
    <property type="match status" value="1"/>
</dbReference>
<dbReference type="GO" id="GO:0004488">
    <property type="term" value="F:methylenetetrahydrofolate dehydrogenase (NADP+) activity"/>
    <property type="evidence" value="ECO:0007669"/>
    <property type="project" value="UniProtKB-UniRule"/>
</dbReference>
<dbReference type="InterPro" id="IPR020631">
    <property type="entry name" value="THF_DH/CycHdrlase_NAD-bd_dom"/>
</dbReference>
<keyword evidence="5 12" id="KW-0658">Purine biosynthesis</keyword>
<evidence type="ECO:0000256" key="3">
    <source>
        <dbReference type="ARBA" id="ARBA00022563"/>
    </source>
</evidence>
<comment type="catalytic activity">
    <reaction evidence="12">
        <text>(6R)-5,10-methylene-5,6,7,8-tetrahydrofolate + NADP(+) = (6R)-5,10-methenyltetrahydrofolate + NADPH</text>
        <dbReference type="Rhea" id="RHEA:22812"/>
        <dbReference type="ChEBI" id="CHEBI:15636"/>
        <dbReference type="ChEBI" id="CHEBI:57455"/>
        <dbReference type="ChEBI" id="CHEBI:57783"/>
        <dbReference type="ChEBI" id="CHEBI:58349"/>
        <dbReference type="EC" id="1.5.1.5"/>
    </reaction>
</comment>
<organism evidence="15 16">
    <name type="scientific">Candidatus Erwinia haradaeae</name>
    <dbReference type="NCBI Taxonomy" id="1922217"/>
    <lineage>
        <taxon>Bacteria</taxon>
        <taxon>Pseudomonadati</taxon>
        <taxon>Pseudomonadota</taxon>
        <taxon>Gammaproteobacteria</taxon>
        <taxon>Enterobacterales</taxon>
        <taxon>Erwiniaceae</taxon>
        <taxon>Erwinia</taxon>
    </lineage>
</organism>
<dbReference type="SUPFAM" id="SSF53223">
    <property type="entry name" value="Aminoacid dehydrogenase-like, N-terminal domain"/>
    <property type="match status" value="1"/>
</dbReference>
<evidence type="ECO:0000256" key="10">
    <source>
        <dbReference type="ARBA" id="ARBA00023167"/>
    </source>
</evidence>
<proteinExistence type="inferred from homology"/>
<dbReference type="OrthoDB" id="9803580at2"/>
<dbReference type="FunFam" id="3.40.50.10860:FF:000005">
    <property type="entry name" value="C-1-tetrahydrofolate synthase, cytoplasmic, putative"/>
    <property type="match status" value="1"/>
</dbReference>
<evidence type="ECO:0000259" key="13">
    <source>
        <dbReference type="Pfam" id="PF00763"/>
    </source>
</evidence>